<dbReference type="Proteomes" id="UP000186817">
    <property type="component" value="Unassembled WGS sequence"/>
</dbReference>
<proteinExistence type="predicted"/>
<feature type="region of interest" description="Disordered" evidence="2">
    <location>
        <begin position="190"/>
        <end position="215"/>
    </location>
</feature>
<sequence>MKYFLTEGAERISTALKEYVEEHSFLDHGSATGGKACDQEFSLNFQLLKRYIIRVFHPDAPIPSLADHKVAVIHVSCTYGLHPEVRKRGGKTIVKDLEGDLDPLGDNDAEDGDDDGAVSMPVDEAPAEFEREDDPEPGCPADIEPCRNLAKASISKACNPETEEFLAEVPHPADVLSPDALRELQVMEHEAAAKKSTPHGLDGAKSGDHSKEDFKDVEPIPENLQEEYNSLLMALLSEVPDVTPAGNRVRDEQRKLKAHKKQEAKDLKPKAKAKAACKNPKKSPDKKSVQKPAEKPAETKPAAKKSEPPKHKRAFSLAEKQAAQDEKKAERLKIAQDKADRMLQEVGAFKFLAGWTDIDIDEGDLPAVPPSAGKTKESDISADRIGLQVKALAEQSHLIGSKGCKAHLGSIQSLDWLSDPWMGLYNHWCCKPSIGFGSAHMPWVMQLKNKLTKQAGRHDADIDRGLGLYSLHDKLIAGDLVVPPLCSEWEEANLAELQEFLDIVEDEGSWSPPPDLPRDIAPHLGVQGPGKGLIMSLSKDQKARPGLITVDSRPTLQWSSDSIHKDARVPLYMDEFLQLDAQAFDLLFMDAECGPRLMSFGLRGLQDYLLNDFVSSSKPFDDLLAVDEAWKLGEFVMSCQETMLQALDAIEQQAAFHDTEFQKRQAAAEAAAEKILQGKPDRKDAVEKWLRGEIDRLVSKSRELKEKAGKAAEKAGCAVYKLLGLVQKHGCSDDFSEKLELWRQMDAAQKAAYQVVHAPKDGTLQEPQADHVVDAPSAPVVDAPSAPEDTLLDSTQVDAPPMASQPDAALKLPDEAETLLLNPNAYMDVNGDDQGGNQNDSQEAHTGEGSAQKDSEEAHTGEGGQQKDSKEAHTGEGVVQKDSKEAHTGEGVVQKEQQELEKLVTDDDDDSVEILNDDTMLEAELARMMLKDCSGKHNRYDSDCPDCAATVTSEAATKLEAKPYVMADPYPPYPAAIVGAASEDEEDYDEEIAKLEAKKKAKRDRMKFNRSLESANCPDVVLKKAAELFKIYMDSGMDWMNSSLVIEAKRKQQTSVTGSQHYVTFETLKSKHGENRAKVVRDEKKALQRVHGNYQPDVPYWFKHPDWQDDEEMEMFLVYESARVESRRTDEINHKFEASMGLPALMNSSTMPGALQLRNFGTSGDQQQHGDPGSERELAKIKNAKQPKKQSAPNYPSKANAKIKDARSLLTDAKMWQHKVDEAQLKKASDSTVSPEMCDGYRHQINFLVANLTEKIDALEAVVIKGAKDEKTILPGISEVQKAMEKYQTGDPWKVRKMPMILPHELCLYLYRHGSKHYGSDDCKAELKKFWGHFKKCTNKEAIKWPHVWEDTCTPIGLHGDDCRFTETGQKVVCLSINFLLDETQRRYPLFIIRCESQLHWSSSKNRLLVRLGLAYMDFVSWAKARKLQFWLAEFFNAMEKFPRYMNMEERKYLMKDNSSTAYVKLAEMACENKEMLWVQRPKMHATCLYPV</sequence>
<evidence type="ECO:0000313" key="4">
    <source>
        <dbReference type="Proteomes" id="UP000186817"/>
    </source>
</evidence>
<reference evidence="3 4" key="1">
    <citation type="submission" date="2016-02" db="EMBL/GenBank/DDBJ databases">
        <title>Genome analysis of coral dinoflagellate symbionts highlights evolutionary adaptations to a symbiotic lifestyle.</title>
        <authorList>
            <person name="Aranda M."/>
            <person name="Li Y."/>
            <person name="Liew Y.J."/>
            <person name="Baumgarten S."/>
            <person name="Simakov O."/>
            <person name="Wilson M."/>
            <person name="Piel J."/>
            <person name="Ashoor H."/>
            <person name="Bougouffa S."/>
            <person name="Bajic V.B."/>
            <person name="Ryu T."/>
            <person name="Ravasi T."/>
            <person name="Bayer T."/>
            <person name="Micklem G."/>
            <person name="Kim H."/>
            <person name="Bhak J."/>
            <person name="Lajeunesse T.C."/>
            <person name="Voolstra C.R."/>
        </authorList>
    </citation>
    <scope>NUCLEOTIDE SEQUENCE [LARGE SCALE GENOMIC DNA]</scope>
    <source>
        <strain evidence="3 4">CCMP2467</strain>
    </source>
</reference>
<protein>
    <submittedName>
        <fullName evidence="3">Uncharacterized protein</fullName>
    </submittedName>
</protein>
<gene>
    <name evidence="3" type="ORF">AK812_SmicGene1581</name>
</gene>
<feature type="compositionally biased region" description="Basic and acidic residues" evidence="2">
    <location>
        <begin position="205"/>
        <end position="215"/>
    </location>
</feature>
<dbReference type="OrthoDB" id="10308062at2759"/>
<feature type="region of interest" description="Disordered" evidence="2">
    <location>
        <begin position="1154"/>
        <end position="1176"/>
    </location>
</feature>
<feature type="coiled-coil region" evidence="1">
    <location>
        <begin position="978"/>
        <end position="1005"/>
    </location>
</feature>
<feature type="compositionally biased region" description="Basic and acidic residues" evidence="2">
    <location>
        <begin position="842"/>
        <end position="888"/>
    </location>
</feature>
<feature type="compositionally biased region" description="Basic and acidic residues" evidence="2">
    <location>
        <begin position="896"/>
        <end position="905"/>
    </location>
</feature>
<feature type="compositionally biased region" description="Acidic residues" evidence="2">
    <location>
        <begin position="99"/>
        <end position="116"/>
    </location>
</feature>
<evidence type="ECO:0000256" key="2">
    <source>
        <dbReference type="SAM" id="MobiDB-lite"/>
    </source>
</evidence>
<accession>A0A1Q9F3N6</accession>
<name>A0A1Q9F3N6_SYMMI</name>
<feature type="region of interest" description="Disordered" evidence="2">
    <location>
        <begin position="777"/>
        <end position="807"/>
    </location>
</feature>
<feature type="compositionally biased region" description="Polar residues" evidence="2">
    <location>
        <begin position="1159"/>
        <end position="1169"/>
    </location>
</feature>
<feature type="compositionally biased region" description="Basic and acidic residues" evidence="2">
    <location>
        <begin position="248"/>
        <end position="269"/>
    </location>
</feature>
<comment type="caution">
    <text evidence="3">The sequence shown here is derived from an EMBL/GenBank/DDBJ whole genome shotgun (WGS) entry which is preliminary data.</text>
</comment>
<organism evidence="3 4">
    <name type="scientific">Symbiodinium microadriaticum</name>
    <name type="common">Dinoflagellate</name>
    <name type="synonym">Zooxanthella microadriatica</name>
    <dbReference type="NCBI Taxonomy" id="2951"/>
    <lineage>
        <taxon>Eukaryota</taxon>
        <taxon>Sar</taxon>
        <taxon>Alveolata</taxon>
        <taxon>Dinophyceae</taxon>
        <taxon>Suessiales</taxon>
        <taxon>Symbiodiniaceae</taxon>
        <taxon>Symbiodinium</taxon>
    </lineage>
</organism>
<feature type="region of interest" description="Disordered" evidence="2">
    <location>
        <begin position="243"/>
        <end position="330"/>
    </location>
</feature>
<evidence type="ECO:0000313" key="3">
    <source>
        <dbReference type="EMBL" id="OLQ14304.1"/>
    </source>
</evidence>
<feature type="compositionally biased region" description="Basic residues" evidence="2">
    <location>
        <begin position="270"/>
        <end position="281"/>
    </location>
</feature>
<evidence type="ECO:0000256" key="1">
    <source>
        <dbReference type="SAM" id="Coils"/>
    </source>
</evidence>
<dbReference type="EMBL" id="LSRX01000017">
    <property type="protein sequence ID" value="OLQ14304.1"/>
    <property type="molecule type" value="Genomic_DNA"/>
</dbReference>
<feature type="compositionally biased region" description="Basic and acidic residues" evidence="2">
    <location>
        <begin position="282"/>
        <end position="298"/>
    </location>
</feature>
<feature type="region of interest" description="Disordered" evidence="2">
    <location>
        <begin position="97"/>
        <end position="120"/>
    </location>
</feature>
<feature type="region of interest" description="Disordered" evidence="2">
    <location>
        <begin position="825"/>
        <end position="911"/>
    </location>
</feature>
<keyword evidence="4" id="KW-1185">Reference proteome</keyword>
<feature type="compositionally biased region" description="Low complexity" evidence="2">
    <location>
        <begin position="777"/>
        <end position="787"/>
    </location>
</feature>
<keyword evidence="1" id="KW-0175">Coiled coil</keyword>